<comment type="subcellular location">
    <subcellularLocation>
        <location evidence="1">Cytoplasm</location>
    </subcellularLocation>
</comment>
<evidence type="ECO:0000313" key="12">
    <source>
        <dbReference type="Proteomes" id="UP000253314"/>
    </source>
</evidence>
<dbReference type="SUPFAM" id="SSF52172">
    <property type="entry name" value="CheY-like"/>
    <property type="match status" value="1"/>
</dbReference>
<evidence type="ECO:0000256" key="9">
    <source>
        <dbReference type="PROSITE-ProRule" id="PRU00169"/>
    </source>
</evidence>
<evidence type="ECO:0000256" key="1">
    <source>
        <dbReference type="ARBA" id="ARBA00004496"/>
    </source>
</evidence>
<dbReference type="PANTHER" id="PTHR45526:SF1">
    <property type="entry name" value="TRANSCRIPTIONAL REGULATORY PROTEIN DCUR-RELATED"/>
    <property type="match status" value="1"/>
</dbReference>
<evidence type="ECO:0000256" key="3">
    <source>
        <dbReference type="ARBA" id="ARBA00022553"/>
    </source>
</evidence>
<dbReference type="GO" id="GO:0003677">
    <property type="term" value="F:DNA binding"/>
    <property type="evidence" value="ECO:0007669"/>
    <property type="project" value="UniProtKB-KW"/>
</dbReference>
<dbReference type="InterPro" id="IPR051271">
    <property type="entry name" value="2C-system_Tx_regulators"/>
</dbReference>
<dbReference type="PROSITE" id="PS50110">
    <property type="entry name" value="RESPONSE_REGULATORY"/>
    <property type="match status" value="1"/>
</dbReference>
<dbReference type="OrthoDB" id="9759232at2"/>
<dbReference type="Gene3D" id="3.40.50.2300">
    <property type="match status" value="1"/>
</dbReference>
<dbReference type="GO" id="GO:0003700">
    <property type="term" value="F:DNA-binding transcription factor activity"/>
    <property type="evidence" value="ECO:0007669"/>
    <property type="project" value="InterPro"/>
</dbReference>
<dbReference type="InterPro" id="IPR011006">
    <property type="entry name" value="CheY-like_superfamily"/>
</dbReference>
<keyword evidence="12" id="KW-1185">Reference proteome</keyword>
<accession>A0A366Y1A8</accession>
<dbReference type="GO" id="GO:0005737">
    <property type="term" value="C:cytoplasm"/>
    <property type="evidence" value="ECO:0007669"/>
    <property type="project" value="UniProtKB-SubCell"/>
</dbReference>
<dbReference type="GO" id="GO:0000156">
    <property type="term" value="F:phosphorelay response regulator activity"/>
    <property type="evidence" value="ECO:0007669"/>
    <property type="project" value="TreeGrafter"/>
</dbReference>
<dbReference type="AlphaFoldDB" id="A0A366Y1A8"/>
<keyword evidence="3 9" id="KW-0597">Phosphoprotein</keyword>
<evidence type="ECO:0000256" key="6">
    <source>
        <dbReference type="ARBA" id="ARBA00023125"/>
    </source>
</evidence>
<dbReference type="Gene3D" id="1.10.10.10">
    <property type="entry name" value="Winged helix-like DNA-binding domain superfamily/Winged helix DNA-binding domain"/>
    <property type="match status" value="1"/>
</dbReference>
<dbReference type="PANTHER" id="PTHR45526">
    <property type="entry name" value="TRANSCRIPTIONAL REGULATORY PROTEIN DPIA"/>
    <property type="match status" value="1"/>
</dbReference>
<name>A0A366Y1A8_9BACI</name>
<keyword evidence="4" id="KW-0902">Two-component regulatory system</keyword>
<dbReference type="PIRSF" id="PIRSF006171">
    <property type="entry name" value="RR_citrat_malat"/>
    <property type="match status" value="1"/>
</dbReference>
<dbReference type="EMBL" id="QOCW01000002">
    <property type="protein sequence ID" value="RBW71155.1"/>
    <property type="molecule type" value="Genomic_DNA"/>
</dbReference>
<keyword evidence="6" id="KW-0238">DNA-binding</keyword>
<dbReference type="InterPro" id="IPR036388">
    <property type="entry name" value="WH-like_DNA-bd_sf"/>
</dbReference>
<evidence type="ECO:0000256" key="4">
    <source>
        <dbReference type="ARBA" id="ARBA00023012"/>
    </source>
</evidence>
<dbReference type="SMART" id="SM00448">
    <property type="entry name" value="REC"/>
    <property type="match status" value="1"/>
</dbReference>
<keyword evidence="2" id="KW-0963">Cytoplasm</keyword>
<proteinExistence type="predicted"/>
<dbReference type="Proteomes" id="UP000253314">
    <property type="component" value="Unassembled WGS sequence"/>
</dbReference>
<evidence type="ECO:0000256" key="7">
    <source>
        <dbReference type="ARBA" id="ARBA00023159"/>
    </source>
</evidence>
<dbReference type="Pfam" id="PF00072">
    <property type="entry name" value="Response_reg"/>
    <property type="match status" value="1"/>
</dbReference>
<dbReference type="InterPro" id="IPR036390">
    <property type="entry name" value="WH_DNA-bd_sf"/>
</dbReference>
<gene>
    <name evidence="11" type="ORF">DS031_04020</name>
</gene>
<keyword evidence="8" id="KW-0804">Transcription</keyword>
<evidence type="ECO:0000256" key="8">
    <source>
        <dbReference type="ARBA" id="ARBA00023163"/>
    </source>
</evidence>
<dbReference type="SUPFAM" id="SSF46785">
    <property type="entry name" value="Winged helix' DNA-binding domain"/>
    <property type="match status" value="1"/>
</dbReference>
<organism evidence="11 12">
    <name type="scientific">Bacillus taeanensis</name>
    <dbReference type="NCBI Taxonomy" id="273032"/>
    <lineage>
        <taxon>Bacteria</taxon>
        <taxon>Bacillati</taxon>
        <taxon>Bacillota</taxon>
        <taxon>Bacilli</taxon>
        <taxon>Bacillales</taxon>
        <taxon>Bacillaceae</taxon>
        <taxon>Bacillus</taxon>
    </lineage>
</organism>
<comment type="caution">
    <text evidence="11">The sequence shown here is derived from an EMBL/GenBank/DDBJ whole genome shotgun (WGS) entry which is preliminary data.</text>
</comment>
<reference evidence="11 12" key="1">
    <citation type="submission" date="2018-07" db="EMBL/GenBank/DDBJ databases">
        <title>Lottiidibacillus patelloidae gen. nov., sp. nov., isolated from the intestinal tract of a marine limpet and the reclassification of B. taeanensis BH030017T, B. algicola KMM 3737T and B. hwajinpoensis SW-72T as genus Lottiidibacillus.</title>
        <authorList>
            <person name="Liu R."/>
            <person name="Huang Z."/>
        </authorList>
    </citation>
    <scope>NUCLEOTIDE SEQUENCE [LARGE SCALE GENOMIC DNA]</scope>
    <source>
        <strain evidence="11 12">BH030017</strain>
    </source>
</reference>
<dbReference type="InterPro" id="IPR001789">
    <property type="entry name" value="Sig_transdc_resp-reg_receiver"/>
</dbReference>
<sequence>MIRVLIVEDDPMVAEFNKRYLEEIDGFLLAGIVHSVHDALQVINEQEIDLILLDVYMPGKNGLELLASIREQEKEIDVILITAASDVDKVQTALRYGAVDYLIKPFEFDRFYQALNSYKEKYYFFNKQKQVKQEDIDQKLLRKDKKTPLESVNTLPKGLTKSTLKVVVNVIAAIDKPLFSTEEIAEQADISRVSVRKYLKFLTDINVLEETLTYGIGRPVYLYTYNQSQYSTLKKYL</sequence>
<dbReference type="RefSeq" id="WP_113804635.1">
    <property type="nucleotide sequence ID" value="NZ_QOCW01000002.1"/>
</dbReference>
<evidence type="ECO:0000313" key="11">
    <source>
        <dbReference type="EMBL" id="RBW71155.1"/>
    </source>
</evidence>
<keyword evidence="5" id="KW-0805">Transcription regulation</keyword>
<evidence type="ECO:0000256" key="2">
    <source>
        <dbReference type="ARBA" id="ARBA00022490"/>
    </source>
</evidence>
<dbReference type="InterPro" id="IPR024187">
    <property type="entry name" value="Sig_transdc_resp-reg_cit/mal"/>
</dbReference>
<evidence type="ECO:0000259" key="10">
    <source>
        <dbReference type="PROSITE" id="PS50110"/>
    </source>
</evidence>
<dbReference type="CDD" id="cd19925">
    <property type="entry name" value="REC_citrate_TCS"/>
    <property type="match status" value="1"/>
</dbReference>
<protein>
    <submittedName>
        <fullName evidence="11">Two-component system response regulator DcuR</fullName>
    </submittedName>
</protein>
<keyword evidence="7" id="KW-0010">Activator</keyword>
<evidence type="ECO:0000256" key="5">
    <source>
        <dbReference type="ARBA" id="ARBA00023015"/>
    </source>
</evidence>
<feature type="domain" description="Response regulatory" evidence="10">
    <location>
        <begin position="3"/>
        <end position="119"/>
    </location>
</feature>
<feature type="modified residue" description="4-aspartylphosphate" evidence="9">
    <location>
        <position position="54"/>
    </location>
</feature>